<dbReference type="RefSeq" id="WP_236087181.1">
    <property type="nucleotide sequence ID" value="NZ_JAKGSG010000005.1"/>
</dbReference>
<dbReference type="Pfam" id="PF02589">
    <property type="entry name" value="LUD_dom"/>
    <property type="match status" value="1"/>
</dbReference>
<keyword evidence="4" id="KW-1185">Reference proteome</keyword>
<name>A0AA41Q9S5_9MICO</name>
<dbReference type="Proteomes" id="UP001165405">
    <property type="component" value="Unassembled WGS sequence"/>
</dbReference>
<dbReference type="PANTHER" id="PTHR43682:SF1">
    <property type="entry name" value="LACTATE UTILIZATION PROTEIN C"/>
    <property type="match status" value="1"/>
</dbReference>
<feature type="domain" description="LUD" evidence="2">
    <location>
        <begin position="159"/>
        <end position="259"/>
    </location>
</feature>
<evidence type="ECO:0000259" key="2">
    <source>
        <dbReference type="Pfam" id="PF02589"/>
    </source>
</evidence>
<reference evidence="3" key="1">
    <citation type="submission" date="2022-01" db="EMBL/GenBank/DDBJ databases">
        <title>Antribacter sp. nov., isolated from Guizhou of China.</title>
        <authorList>
            <person name="Chengliang C."/>
            <person name="Ya Z."/>
        </authorList>
    </citation>
    <scope>NUCLEOTIDE SEQUENCE</scope>
    <source>
        <strain evidence="3">KLBMP 9083</strain>
    </source>
</reference>
<feature type="region of interest" description="Disordered" evidence="1">
    <location>
        <begin position="20"/>
        <end position="41"/>
    </location>
</feature>
<evidence type="ECO:0000256" key="1">
    <source>
        <dbReference type="SAM" id="MobiDB-lite"/>
    </source>
</evidence>
<dbReference type="InterPro" id="IPR037171">
    <property type="entry name" value="NagB/RpiA_transferase-like"/>
</dbReference>
<protein>
    <submittedName>
        <fullName evidence="3">LUD domain-containing protein</fullName>
    </submittedName>
</protein>
<dbReference type="AlphaFoldDB" id="A0AA41Q9S5"/>
<dbReference type="InterPro" id="IPR024185">
    <property type="entry name" value="FTHF_cligase-like_sf"/>
</dbReference>
<dbReference type="PANTHER" id="PTHR43682">
    <property type="entry name" value="LACTATE UTILIZATION PROTEIN C"/>
    <property type="match status" value="1"/>
</dbReference>
<gene>
    <name evidence="3" type="ORF">L1785_00630</name>
</gene>
<dbReference type="EMBL" id="JAKGSG010000005">
    <property type="protein sequence ID" value="MCF4119485.1"/>
    <property type="molecule type" value="Genomic_DNA"/>
</dbReference>
<accession>A0AA41Q9S5</accession>
<evidence type="ECO:0000313" key="3">
    <source>
        <dbReference type="EMBL" id="MCF4119485.1"/>
    </source>
</evidence>
<comment type="caution">
    <text evidence="3">The sequence shown here is derived from an EMBL/GenBank/DDBJ whole genome shotgun (WGS) entry which is preliminary data.</text>
</comment>
<dbReference type="InterPro" id="IPR003741">
    <property type="entry name" value="LUD_dom"/>
</dbReference>
<organism evidence="3 4">
    <name type="scientific">Antribacter soli</name>
    <dbReference type="NCBI Taxonomy" id="2910976"/>
    <lineage>
        <taxon>Bacteria</taxon>
        <taxon>Bacillati</taxon>
        <taxon>Actinomycetota</taxon>
        <taxon>Actinomycetes</taxon>
        <taxon>Micrococcales</taxon>
        <taxon>Promicromonosporaceae</taxon>
        <taxon>Antribacter</taxon>
    </lineage>
</organism>
<dbReference type="SUPFAM" id="SSF100950">
    <property type="entry name" value="NagB/RpiA/CoA transferase-like"/>
    <property type="match status" value="1"/>
</dbReference>
<evidence type="ECO:0000313" key="4">
    <source>
        <dbReference type="Proteomes" id="UP001165405"/>
    </source>
</evidence>
<dbReference type="Gene3D" id="3.40.50.10420">
    <property type="entry name" value="NagB/RpiA/CoA transferase-like"/>
    <property type="match status" value="1"/>
</dbReference>
<sequence length="262" mass="26970">MTDARTEILARIRAALGGGDQRVIGSSSDDRQPGLPITPQPADHVREYRTAGEHAPGSAEVLELLVDRLVDYRAHVVQIPADGVAAAVAAALIPTATGTPETVPGAVNGAVEPPGDGLARAPRAVVVPPGLDPAWTAALADAGVEVRTDTREAPLSNAELDSAAAVVTAARVAIAETGTIVLDGAPDQGRRAISLVPDVHVCVVRADQVVQTVPEAVRLLAPEADRPQTWISGPSATSDIELDRVEGVHGPRTLHVVVVQGP</sequence>
<proteinExistence type="predicted"/>